<dbReference type="InterPro" id="IPR024072">
    <property type="entry name" value="DHFR-like_dom_sf"/>
</dbReference>
<proteinExistence type="predicted"/>
<protein>
    <submittedName>
        <fullName evidence="2">Dihydrofolate reductase</fullName>
    </submittedName>
</protein>
<dbReference type="GO" id="GO:0009231">
    <property type="term" value="P:riboflavin biosynthetic process"/>
    <property type="evidence" value="ECO:0007669"/>
    <property type="project" value="InterPro"/>
</dbReference>
<dbReference type="EMBL" id="JACHHZ010000007">
    <property type="protein sequence ID" value="MBB6096388.1"/>
    <property type="molecule type" value="Genomic_DNA"/>
</dbReference>
<comment type="caution">
    <text evidence="2">The sequence shown here is derived from an EMBL/GenBank/DDBJ whole genome shotgun (WGS) entry which is preliminary data.</text>
</comment>
<dbReference type="GO" id="GO:0008703">
    <property type="term" value="F:5-amino-6-(5-phosphoribosylamino)uracil reductase activity"/>
    <property type="evidence" value="ECO:0007669"/>
    <property type="project" value="InterPro"/>
</dbReference>
<dbReference type="RefSeq" id="WP_184335770.1">
    <property type="nucleotide sequence ID" value="NZ_JACHHZ010000007.1"/>
</dbReference>
<keyword evidence="3" id="KW-1185">Reference proteome</keyword>
<name>A0A841HWU2_9GAMM</name>
<dbReference type="Proteomes" id="UP000588068">
    <property type="component" value="Unassembled WGS sequence"/>
</dbReference>
<dbReference type="InterPro" id="IPR050765">
    <property type="entry name" value="Riboflavin_Biosynth_HTPR"/>
</dbReference>
<feature type="domain" description="Bacterial bifunctional deaminase-reductase C-terminal" evidence="1">
    <location>
        <begin position="3"/>
        <end position="179"/>
    </location>
</feature>
<dbReference type="PANTHER" id="PTHR38011">
    <property type="entry name" value="DIHYDROFOLATE REDUCTASE FAMILY PROTEIN (AFU_ORTHOLOGUE AFUA_8G06820)"/>
    <property type="match status" value="1"/>
</dbReference>
<dbReference type="Pfam" id="PF01872">
    <property type="entry name" value="RibD_C"/>
    <property type="match status" value="1"/>
</dbReference>
<reference evidence="2 3" key="1">
    <citation type="submission" date="2020-08" db="EMBL/GenBank/DDBJ databases">
        <title>Genomic Encyclopedia of Type Strains, Phase IV (KMG-IV): sequencing the most valuable type-strain genomes for metagenomic binning, comparative biology and taxonomic classification.</title>
        <authorList>
            <person name="Goeker M."/>
        </authorList>
    </citation>
    <scope>NUCLEOTIDE SEQUENCE [LARGE SCALE GENOMIC DNA]</scope>
    <source>
        <strain evidence="2 3">DSM 26723</strain>
    </source>
</reference>
<dbReference type="PANTHER" id="PTHR38011:SF2">
    <property type="entry name" value="BIFUNCTIONAL DEAMINASE-REDUCTASE DOMAIN PROTEIN"/>
    <property type="match status" value="1"/>
</dbReference>
<accession>A0A841HWU2</accession>
<sequence length="187" mass="20317">MRKLVSHLIMTLDGVVQFDAVADSIVRLRDTDEVLADFFGKVAEEDAMVLGRVTYEEWAGYWPTSEVQPFADHINNVAKYVASRTLGNMSWPAGRGSVTLLGDDVVSALTKMKQQPGRNIGIHGSGTLVESLLHAGVLDELRLEIYPVIAGTGARLFRAGRSPKNLQLVDSKTTRNGVVIATYGCEG</sequence>
<gene>
    <name evidence="2" type="ORF">HNQ60_005310</name>
</gene>
<evidence type="ECO:0000313" key="3">
    <source>
        <dbReference type="Proteomes" id="UP000588068"/>
    </source>
</evidence>
<dbReference type="Gene3D" id="3.40.430.10">
    <property type="entry name" value="Dihydrofolate Reductase, subunit A"/>
    <property type="match status" value="1"/>
</dbReference>
<evidence type="ECO:0000313" key="2">
    <source>
        <dbReference type="EMBL" id="MBB6096388.1"/>
    </source>
</evidence>
<dbReference type="AlphaFoldDB" id="A0A841HWU2"/>
<dbReference type="InterPro" id="IPR002734">
    <property type="entry name" value="RibDG_C"/>
</dbReference>
<evidence type="ECO:0000259" key="1">
    <source>
        <dbReference type="Pfam" id="PF01872"/>
    </source>
</evidence>
<organism evidence="2 3">
    <name type="scientific">Povalibacter uvarum</name>
    <dbReference type="NCBI Taxonomy" id="732238"/>
    <lineage>
        <taxon>Bacteria</taxon>
        <taxon>Pseudomonadati</taxon>
        <taxon>Pseudomonadota</taxon>
        <taxon>Gammaproteobacteria</taxon>
        <taxon>Steroidobacterales</taxon>
        <taxon>Steroidobacteraceae</taxon>
        <taxon>Povalibacter</taxon>
    </lineage>
</organism>
<dbReference type="SUPFAM" id="SSF53597">
    <property type="entry name" value="Dihydrofolate reductase-like"/>
    <property type="match status" value="1"/>
</dbReference>